<dbReference type="GeneID" id="79266557"/>
<keyword evidence="3" id="KW-1185">Reference proteome</keyword>
<keyword evidence="1" id="KW-0812">Transmembrane</keyword>
<accession>A0ABD5ZMS8</accession>
<dbReference type="AlphaFoldDB" id="A0ABD5ZMS8"/>
<name>A0ABD5ZMS8_9EURY</name>
<proteinExistence type="predicted"/>
<dbReference type="RefSeq" id="WP_276235905.1">
    <property type="nucleotide sequence ID" value="NZ_CP119802.1"/>
</dbReference>
<dbReference type="Pfam" id="PF24379">
    <property type="entry name" value="DUF7535"/>
    <property type="match status" value="1"/>
</dbReference>
<evidence type="ECO:0000313" key="2">
    <source>
        <dbReference type="EMBL" id="MFC7234884.1"/>
    </source>
</evidence>
<dbReference type="InterPro" id="IPR055957">
    <property type="entry name" value="DUF7535"/>
</dbReference>
<dbReference type="Proteomes" id="UP001596398">
    <property type="component" value="Unassembled WGS sequence"/>
</dbReference>
<evidence type="ECO:0008006" key="4">
    <source>
        <dbReference type="Google" id="ProtNLM"/>
    </source>
</evidence>
<evidence type="ECO:0000256" key="1">
    <source>
        <dbReference type="SAM" id="Phobius"/>
    </source>
</evidence>
<keyword evidence="1" id="KW-0472">Membrane</keyword>
<evidence type="ECO:0000313" key="3">
    <source>
        <dbReference type="Proteomes" id="UP001596398"/>
    </source>
</evidence>
<dbReference type="EMBL" id="JBHTAP010000001">
    <property type="protein sequence ID" value="MFC7234884.1"/>
    <property type="molecule type" value="Genomic_DNA"/>
</dbReference>
<feature type="transmembrane region" description="Helical" evidence="1">
    <location>
        <begin position="37"/>
        <end position="61"/>
    </location>
</feature>
<keyword evidence="1" id="KW-1133">Transmembrane helix</keyword>
<sequence>MERERNGNERSRVARVVGAVTPSYAGRDDTEMHGVGLGIGGLLLLGLLLPLLPVFVAYLLVDRAVTFLRRQAADEPEPVARGRRPA</sequence>
<protein>
    <recommendedName>
        <fullName evidence="4">DUF4342 domain-containing protein</fullName>
    </recommendedName>
</protein>
<reference evidence="2 3" key="1">
    <citation type="journal article" date="2019" name="Int. J. Syst. Evol. Microbiol.">
        <title>The Global Catalogue of Microorganisms (GCM) 10K type strain sequencing project: providing services to taxonomists for standard genome sequencing and annotation.</title>
        <authorList>
            <consortium name="The Broad Institute Genomics Platform"/>
            <consortium name="The Broad Institute Genome Sequencing Center for Infectious Disease"/>
            <person name="Wu L."/>
            <person name="Ma J."/>
        </authorList>
    </citation>
    <scope>NUCLEOTIDE SEQUENCE [LARGE SCALE GENOMIC DNA]</scope>
    <source>
        <strain evidence="2 3">DT85</strain>
    </source>
</reference>
<organism evidence="2 3">
    <name type="scientific">Halosegnis marinus</name>
    <dbReference type="NCBI Taxonomy" id="3034023"/>
    <lineage>
        <taxon>Archaea</taxon>
        <taxon>Methanobacteriati</taxon>
        <taxon>Methanobacteriota</taxon>
        <taxon>Stenosarchaea group</taxon>
        <taxon>Halobacteria</taxon>
        <taxon>Halobacteriales</taxon>
        <taxon>Natronomonadaceae</taxon>
        <taxon>Halosegnis</taxon>
    </lineage>
</organism>
<comment type="caution">
    <text evidence="2">The sequence shown here is derived from an EMBL/GenBank/DDBJ whole genome shotgun (WGS) entry which is preliminary data.</text>
</comment>
<gene>
    <name evidence="2" type="ORF">ACFQJ4_06070</name>
</gene>